<dbReference type="EMBL" id="CVQH01006224">
    <property type="protein sequence ID" value="CRK15137.1"/>
    <property type="molecule type" value="Genomic_DNA"/>
</dbReference>
<dbReference type="CDD" id="cd12148">
    <property type="entry name" value="fungal_TF_MHR"/>
    <property type="match status" value="1"/>
</dbReference>
<keyword evidence="7" id="KW-1185">Reference proteome</keyword>
<dbReference type="PANTHER" id="PTHR31001">
    <property type="entry name" value="UNCHARACTERIZED TRANSCRIPTIONAL REGULATORY PROTEIN"/>
    <property type="match status" value="1"/>
</dbReference>
<dbReference type="AlphaFoldDB" id="A0A0G4KZE0"/>
<dbReference type="InterPro" id="IPR001138">
    <property type="entry name" value="Zn2Cys6_DnaBD"/>
</dbReference>
<proteinExistence type="predicted"/>
<dbReference type="GO" id="GO:0006351">
    <property type="term" value="P:DNA-templated transcription"/>
    <property type="evidence" value="ECO:0007669"/>
    <property type="project" value="InterPro"/>
</dbReference>
<dbReference type="Proteomes" id="UP000044602">
    <property type="component" value="Unassembled WGS sequence"/>
</dbReference>
<dbReference type="CDD" id="cd00067">
    <property type="entry name" value="GAL4"/>
    <property type="match status" value="1"/>
</dbReference>
<accession>A0A0G4KZE0</accession>
<dbReference type="InterPro" id="IPR050613">
    <property type="entry name" value="Sec_Metabolite_Reg"/>
</dbReference>
<evidence type="ECO:0000313" key="7">
    <source>
        <dbReference type="Proteomes" id="UP000044602"/>
    </source>
</evidence>
<feature type="region of interest" description="Disordered" evidence="4">
    <location>
        <begin position="1"/>
        <end position="23"/>
    </location>
</feature>
<evidence type="ECO:0000259" key="5">
    <source>
        <dbReference type="PROSITE" id="PS50048"/>
    </source>
</evidence>
<dbReference type="SMART" id="SM00672">
    <property type="entry name" value="CAP10"/>
    <property type="match status" value="1"/>
</dbReference>
<feature type="region of interest" description="Disordered" evidence="4">
    <location>
        <begin position="60"/>
        <end position="113"/>
    </location>
</feature>
<sequence length="1087" mass="121661">MSGDTPVLRRPNGRPQACEPCRRRKVACDHTHPVCRRCQAGKKASQCEYIVDTRAATAGIHRTGSPLARAAPRRRSASPPGIRPPPSAPARPEPSPERPETARPESPRDVGRVLPGPGYLGFMSYCDIYDETDRSLSLLRGGPASETTPIETRAITPRTTPVVPTLSRRSLETCLTVLQHVPTRAEARRLFDDGCTVLDCWVRQVTQRVMLSLYEMFGHCLGDSRKETDLIDMAHLLSRNTSVSLSDKEADSDAWIQSFSGRNLRWDTLGVMFVYWAFGGRSKRSFRMESGDRTEVAGSVLALQRCIDLCVELSRGASEGNILLLYVLYQRAVLESMIAGDASPSVWRYHGEAAGLIMYLGIHAETARDAYVPTLAGELRRRLCGLIMTIDKVGAIFTGRPPLMSRRYISTPLPLDLRNEDLMGGHETIVKAMEALDENGWNTSGGPYPATVVRARTLLSLVKDEIIEIALGNDRQASVQDLLALKARQDKTMAELPRGLKYDRENLTDYAVDQPIVFTRHVIRLEHLQAHFLIQRLLIQRGYDGQAELIAISFAMVSLTVKFWTHMDRFSLMIGDFEWLVMAYAAPSGGILCQELLKPSVRLPSLGDETAAERASADDTLQLPTRFAMIEHLFLLVGFLDRVSPSAPNGDLCRDCKVVIRRVLGQSVGQPPATASDVRGVGVGLTLAPWDVDLQPSVDFNFELLDTFDWIRAEAGWIAKLGTSTPLFLPGRNVTALPSFDVPVAYPAAAPEAYTYKGYVRNATAAQDPCLQPHLRGLHGTFIESISMSTTHELLPLFAESKLPQNNAMLVPGAVYLDDERVMYSGGAARGGPWHRKRNALIWRGVSSGARNKRHNWWHIHRFRFVQMLNGTTVAAAEAGDAARANTFALPPPPGEKNVYDVAAQRAGRLGAWLRSFADVAFTDILCDPPDMYTHWWKGTLRKKICTMVEPYYGVADELPMKKMYNHKYLPDIDGNSFSGRYRAFLLSSSMPLKSTIYAEWHDDRLVPWVHFVPFDNTYVDLYGIMDHFLRGRDAAAERIATDGKRWAETVLRREDMRLYVWRLLLEYARVMDDNRDRLAFVQDWID</sequence>
<feature type="domain" description="Zn(2)-C6 fungal-type" evidence="5">
    <location>
        <begin position="17"/>
        <end position="49"/>
    </location>
</feature>
<dbReference type="Pfam" id="PF05686">
    <property type="entry name" value="Glyco_transf_90"/>
    <property type="match status" value="1"/>
</dbReference>
<reference evidence="6 7" key="1">
    <citation type="submission" date="2015-05" db="EMBL/GenBank/DDBJ databases">
        <authorList>
            <person name="Wang D.B."/>
            <person name="Wang M."/>
        </authorList>
    </citation>
    <scope>NUCLEOTIDE SEQUENCE [LARGE SCALE GENOMIC DNA]</scope>
    <source>
        <strain evidence="6">VL1</strain>
    </source>
</reference>
<name>A0A0G4KZE0_VERLO</name>
<dbReference type="InterPro" id="IPR007219">
    <property type="entry name" value="XnlR_reg_dom"/>
</dbReference>
<gene>
    <name evidence="6" type="ORF">BN1708_011357</name>
</gene>
<dbReference type="PROSITE" id="PS50048">
    <property type="entry name" value="ZN2_CY6_FUNGAL_2"/>
    <property type="match status" value="1"/>
</dbReference>
<evidence type="ECO:0000256" key="1">
    <source>
        <dbReference type="ARBA" id="ARBA00004123"/>
    </source>
</evidence>
<dbReference type="SMART" id="SM00906">
    <property type="entry name" value="Fungal_trans"/>
    <property type="match status" value="1"/>
</dbReference>
<dbReference type="GO" id="GO:0000981">
    <property type="term" value="F:DNA-binding transcription factor activity, RNA polymerase II-specific"/>
    <property type="evidence" value="ECO:0007669"/>
    <property type="project" value="InterPro"/>
</dbReference>
<feature type="compositionally biased region" description="Basic and acidic residues" evidence="4">
    <location>
        <begin position="94"/>
        <end position="111"/>
    </location>
</feature>
<protein>
    <recommendedName>
        <fullName evidence="5">Zn(2)-C6 fungal-type domain-containing protein</fullName>
    </recommendedName>
</protein>
<evidence type="ECO:0000256" key="3">
    <source>
        <dbReference type="ARBA" id="ARBA00023242"/>
    </source>
</evidence>
<dbReference type="PROSITE" id="PS00463">
    <property type="entry name" value="ZN2_CY6_FUNGAL_1"/>
    <property type="match status" value="1"/>
</dbReference>
<dbReference type="SMART" id="SM00066">
    <property type="entry name" value="GAL4"/>
    <property type="match status" value="1"/>
</dbReference>
<dbReference type="InterPro" id="IPR036864">
    <property type="entry name" value="Zn2-C6_fun-type_DNA-bd_sf"/>
</dbReference>
<dbReference type="SUPFAM" id="SSF57701">
    <property type="entry name" value="Zn2/Cys6 DNA-binding domain"/>
    <property type="match status" value="1"/>
</dbReference>
<dbReference type="PANTHER" id="PTHR31001:SF40">
    <property type="entry name" value="ZN(II)2CYS6 TRANSCRIPTION FACTOR (EUROFUNG)"/>
    <property type="match status" value="1"/>
</dbReference>
<evidence type="ECO:0000256" key="2">
    <source>
        <dbReference type="ARBA" id="ARBA00022723"/>
    </source>
</evidence>
<keyword evidence="3" id="KW-0539">Nucleus</keyword>
<dbReference type="GO" id="GO:0008270">
    <property type="term" value="F:zinc ion binding"/>
    <property type="evidence" value="ECO:0007669"/>
    <property type="project" value="InterPro"/>
</dbReference>
<dbReference type="Pfam" id="PF00172">
    <property type="entry name" value="Zn_clus"/>
    <property type="match status" value="1"/>
</dbReference>
<dbReference type="InterPro" id="IPR006598">
    <property type="entry name" value="CAP10"/>
</dbReference>
<evidence type="ECO:0000256" key="4">
    <source>
        <dbReference type="SAM" id="MobiDB-lite"/>
    </source>
</evidence>
<dbReference type="GO" id="GO:0005634">
    <property type="term" value="C:nucleus"/>
    <property type="evidence" value="ECO:0007669"/>
    <property type="project" value="UniProtKB-SubCell"/>
</dbReference>
<dbReference type="Gene3D" id="4.10.240.10">
    <property type="entry name" value="Zn(2)-C6 fungal-type DNA-binding domain"/>
    <property type="match status" value="1"/>
</dbReference>
<keyword evidence="2" id="KW-0479">Metal-binding</keyword>
<organism evidence="6 7">
    <name type="scientific">Verticillium longisporum</name>
    <name type="common">Verticillium dahliae var. longisporum</name>
    <dbReference type="NCBI Taxonomy" id="100787"/>
    <lineage>
        <taxon>Eukaryota</taxon>
        <taxon>Fungi</taxon>
        <taxon>Dikarya</taxon>
        <taxon>Ascomycota</taxon>
        <taxon>Pezizomycotina</taxon>
        <taxon>Sordariomycetes</taxon>
        <taxon>Hypocreomycetidae</taxon>
        <taxon>Glomerellales</taxon>
        <taxon>Plectosphaerellaceae</taxon>
        <taxon>Verticillium</taxon>
    </lineage>
</organism>
<evidence type="ECO:0000313" key="6">
    <source>
        <dbReference type="EMBL" id="CRK15137.1"/>
    </source>
</evidence>
<feature type="compositionally biased region" description="Pro residues" evidence="4">
    <location>
        <begin position="81"/>
        <end position="93"/>
    </location>
</feature>
<comment type="subcellular location">
    <subcellularLocation>
        <location evidence="1">Nucleus</location>
    </subcellularLocation>
</comment>
<dbReference type="GO" id="GO:0003677">
    <property type="term" value="F:DNA binding"/>
    <property type="evidence" value="ECO:0007669"/>
    <property type="project" value="InterPro"/>
</dbReference>